<proteinExistence type="predicted"/>
<organism evidence="1 2">
    <name type="scientific">Apiospora phragmitis</name>
    <dbReference type="NCBI Taxonomy" id="2905665"/>
    <lineage>
        <taxon>Eukaryota</taxon>
        <taxon>Fungi</taxon>
        <taxon>Dikarya</taxon>
        <taxon>Ascomycota</taxon>
        <taxon>Pezizomycotina</taxon>
        <taxon>Sordariomycetes</taxon>
        <taxon>Xylariomycetidae</taxon>
        <taxon>Amphisphaeriales</taxon>
        <taxon>Apiosporaceae</taxon>
        <taxon>Apiospora</taxon>
    </lineage>
</organism>
<dbReference type="GeneID" id="92086434"/>
<dbReference type="RefSeq" id="XP_066721512.1">
    <property type="nucleotide sequence ID" value="XM_066853371.1"/>
</dbReference>
<accession>A0ABR1WV01</accession>
<comment type="caution">
    <text evidence="1">The sequence shown here is derived from an EMBL/GenBank/DDBJ whole genome shotgun (WGS) entry which is preliminary data.</text>
</comment>
<reference evidence="1 2" key="1">
    <citation type="submission" date="2023-01" db="EMBL/GenBank/DDBJ databases">
        <title>Analysis of 21 Apiospora genomes using comparative genomics revels a genus with tremendous synthesis potential of carbohydrate active enzymes and secondary metabolites.</title>
        <authorList>
            <person name="Sorensen T."/>
        </authorList>
    </citation>
    <scope>NUCLEOTIDE SEQUENCE [LARGE SCALE GENOMIC DNA]</scope>
    <source>
        <strain evidence="1 2">CBS 135458</strain>
    </source>
</reference>
<dbReference type="Proteomes" id="UP001480595">
    <property type="component" value="Unassembled WGS sequence"/>
</dbReference>
<sequence length="179" mass="21197">MALLQPLMETVPPIRKDWVDAAIASVRALGPLYVHTVEAEYNGLLVDMVEALYTSPFRGYQIICKHYDWWLQMPHERFQYLVDPANHVCHVLATHWIAIKQIMTPEHLVNSREKTARDKHTDMGTIRWLKYLNRQLPFEYRQYNWWPVWVEEQLDRLNLLWENPGLKVMNSKRGEEGAG</sequence>
<evidence type="ECO:0000313" key="1">
    <source>
        <dbReference type="EMBL" id="KAK8086988.1"/>
    </source>
</evidence>
<keyword evidence="2" id="KW-1185">Reference proteome</keyword>
<protein>
    <submittedName>
        <fullName evidence="1">Uncharacterized protein</fullName>
    </submittedName>
</protein>
<gene>
    <name evidence="1" type="ORF">PG994_001962</name>
</gene>
<evidence type="ECO:0000313" key="2">
    <source>
        <dbReference type="Proteomes" id="UP001480595"/>
    </source>
</evidence>
<dbReference type="EMBL" id="JAQQWL010000002">
    <property type="protein sequence ID" value="KAK8086988.1"/>
    <property type="molecule type" value="Genomic_DNA"/>
</dbReference>
<name>A0ABR1WV01_9PEZI</name>